<accession>A0A5R9G451</accession>
<feature type="transmembrane region" description="Helical" evidence="7">
    <location>
        <begin position="142"/>
        <end position="160"/>
    </location>
</feature>
<evidence type="ECO:0000256" key="6">
    <source>
        <dbReference type="ARBA" id="ARBA00023136"/>
    </source>
</evidence>
<evidence type="ECO:0000313" key="9">
    <source>
        <dbReference type="EMBL" id="TLS49799.1"/>
    </source>
</evidence>
<keyword evidence="5 7" id="KW-1133">Transmembrane helix</keyword>
<dbReference type="InterPro" id="IPR000620">
    <property type="entry name" value="EamA_dom"/>
</dbReference>
<dbReference type="Proteomes" id="UP000309676">
    <property type="component" value="Unassembled WGS sequence"/>
</dbReference>
<organism evidence="9 10">
    <name type="scientific">Paenibacillus antri</name>
    <dbReference type="NCBI Taxonomy" id="2582848"/>
    <lineage>
        <taxon>Bacteria</taxon>
        <taxon>Bacillati</taxon>
        <taxon>Bacillota</taxon>
        <taxon>Bacilli</taxon>
        <taxon>Bacillales</taxon>
        <taxon>Paenibacillaceae</taxon>
        <taxon>Paenibacillus</taxon>
    </lineage>
</organism>
<feature type="transmembrane region" description="Helical" evidence="7">
    <location>
        <begin position="259"/>
        <end position="279"/>
    </location>
</feature>
<evidence type="ECO:0000256" key="1">
    <source>
        <dbReference type="ARBA" id="ARBA00004651"/>
    </source>
</evidence>
<evidence type="ECO:0000256" key="5">
    <source>
        <dbReference type="ARBA" id="ARBA00022989"/>
    </source>
</evidence>
<dbReference type="EMBL" id="VCIW01000019">
    <property type="protein sequence ID" value="TLS49799.1"/>
    <property type="molecule type" value="Genomic_DNA"/>
</dbReference>
<feature type="transmembrane region" description="Helical" evidence="7">
    <location>
        <begin position="166"/>
        <end position="185"/>
    </location>
</feature>
<dbReference type="InterPro" id="IPR037185">
    <property type="entry name" value="EmrE-like"/>
</dbReference>
<keyword evidence="6 7" id="KW-0472">Membrane</keyword>
<dbReference type="PANTHER" id="PTHR32322">
    <property type="entry name" value="INNER MEMBRANE TRANSPORTER"/>
    <property type="match status" value="1"/>
</dbReference>
<dbReference type="Gene3D" id="1.10.3730.20">
    <property type="match status" value="1"/>
</dbReference>
<dbReference type="InterPro" id="IPR050638">
    <property type="entry name" value="AA-Vitamin_Transporters"/>
</dbReference>
<comment type="caution">
    <text evidence="9">The sequence shown here is derived from an EMBL/GenBank/DDBJ whole genome shotgun (WGS) entry which is preliminary data.</text>
</comment>
<evidence type="ECO:0000256" key="7">
    <source>
        <dbReference type="SAM" id="Phobius"/>
    </source>
</evidence>
<keyword evidence="10" id="KW-1185">Reference proteome</keyword>
<evidence type="ECO:0000313" key="10">
    <source>
        <dbReference type="Proteomes" id="UP000309676"/>
    </source>
</evidence>
<feature type="transmembrane region" description="Helical" evidence="7">
    <location>
        <begin position="81"/>
        <end position="103"/>
    </location>
</feature>
<evidence type="ECO:0000256" key="4">
    <source>
        <dbReference type="ARBA" id="ARBA00022692"/>
    </source>
</evidence>
<gene>
    <name evidence="9" type="ORF">FE782_24035</name>
</gene>
<sequence length="314" mass="33607">MNTKKFFTNPYGVAVSAVVCTALWGSAFPVIKRSYEALDIRSDETAELLWFAGLRFLLAAILILIFASLMRSKVGLRRSALPSLLKIGVFQTFLQYVLFYIGLSLSTGMQGAVISGTTSFFQMLFAHFLYADDKLNVRKAAGLLVGFAGVVAVNLTQGAFELRFGAGELCLLLAMAAAGLGNLFARDGSASMPVAYLTGYQMLFGAIGLLAAGATTAGGWPRFDFTLASAGMLAYLAFLSAAGFVLWNTIMKYNRVGNVSMYLFLIPVFGVLLSALLLGEALHRYILLGLVLVAAGIVVVNRKKEAPNTEEAVG</sequence>
<evidence type="ECO:0000256" key="3">
    <source>
        <dbReference type="ARBA" id="ARBA00022475"/>
    </source>
</evidence>
<proteinExistence type="inferred from homology"/>
<comment type="similarity">
    <text evidence="2">Belongs to the EamA transporter family.</text>
</comment>
<feature type="domain" description="EamA" evidence="8">
    <location>
        <begin position="167"/>
        <end position="301"/>
    </location>
</feature>
<reference evidence="9 10" key="1">
    <citation type="submission" date="2019-05" db="EMBL/GenBank/DDBJ databases">
        <authorList>
            <person name="Narsing Rao M.P."/>
            <person name="Li W.J."/>
        </authorList>
    </citation>
    <scope>NUCLEOTIDE SEQUENCE [LARGE SCALE GENOMIC DNA]</scope>
    <source>
        <strain evidence="9 10">SYSU_K30003</strain>
    </source>
</reference>
<feature type="transmembrane region" description="Helical" evidence="7">
    <location>
        <begin position="48"/>
        <end position="69"/>
    </location>
</feature>
<keyword evidence="4 7" id="KW-0812">Transmembrane</keyword>
<feature type="transmembrane region" description="Helical" evidence="7">
    <location>
        <begin position="197"/>
        <end position="220"/>
    </location>
</feature>
<dbReference type="PANTHER" id="PTHR32322:SF18">
    <property type="entry name" value="S-ADENOSYLMETHIONINE_S-ADENOSYLHOMOCYSTEINE TRANSPORTER"/>
    <property type="match status" value="1"/>
</dbReference>
<evidence type="ECO:0000256" key="2">
    <source>
        <dbReference type="ARBA" id="ARBA00007362"/>
    </source>
</evidence>
<evidence type="ECO:0000259" key="8">
    <source>
        <dbReference type="Pfam" id="PF00892"/>
    </source>
</evidence>
<dbReference type="RefSeq" id="WP_138196952.1">
    <property type="nucleotide sequence ID" value="NZ_VCIW01000019.1"/>
</dbReference>
<dbReference type="GO" id="GO:0005886">
    <property type="term" value="C:plasma membrane"/>
    <property type="evidence" value="ECO:0007669"/>
    <property type="project" value="UniProtKB-SubCell"/>
</dbReference>
<feature type="domain" description="EamA" evidence="8">
    <location>
        <begin position="16"/>
        <end position="154"/>
    </location>
</feature>
<dbReference type="AlphaFoldDB" id="A0A5R9G451"/>
<feature type="transmembrane region" description="Helical" evidence="7">
    <location>
        <begin position="285"/>
        <end position="301"/>
    </location>
</feature>
<feature type="transmembrane region" description="Helical" evidence="7">
    <location>
        <begin position="109"/>
        <end position="130"/>
    </location>
</feature>
<keyword evidence="3" id="KW-1003">Cell membrane</keyword>
<dbReference type="Pfam" id="PF00892">
    <property type="entry name" value="EamA"/>
    <property type="match status" value="2"/>
</dbReference>
<dbReference type="OrthoDB" id="3190463at2"/>
<feature type="transmembrane region" description="Helical" evidence="7">
    <location>
        <begin position="226"/>
        <end position="247"/>
    </location>
</feature>
<protein>
    <submittedName>
        <fullName evidence="9">DMT family transporter</fullName>
    </submittedName>
</protein>
<dbReference type="SUPFAM" id="SSF103481">
    <property type="entry name" value="Multidrug resistance efflux transporter EmrE"/>
    <property type="match status" value="2"/>
</dbReference>
<name>A0A5R9G451_9BACL</name>
<comment type="subcellular location">
    <subcellularLocation>
        <location evidence="1">Cell membrane</location>
        <topology evidence="1">Multi-pass membrane protein</topology>
    </subcellularLocation>
</comment>